<dbReference type="KEGG" id="amd:AMED_2838"/>
<accession>A0A0H3D366</accession>
<evidence type="ECO:0000256" key="1">
    <source>
        <dbReference type="SAM" id="MobiDB-lite"/>
    </source>
</evidence>
<dbReference type="EMBL" id="CP002000">
    <property type="protein sequence ID" value="ADJ44632.1"/>
    <property type="molecule type" value="Genomic_DNA"/>
</dbReference>
<dbReference type="Proteomes" id="UP000000328">
    <property type="component" value="Chromosome"/>
</dbReference>
<protein>
    <submittedName>
        <fullName evidence="2">Uncharacterized protein</fullName>
    </submittedName>
</protein>
<dbReference type="HOGENOM" id="CLU_2230822_0_0_11"/>
<dbReference type="PATRIC" id="fig|749927.5.peg.2930"/>
<reference evidence="2 3" key="1">
    <citation type="journal article" date="2010" name="Cell Res.">
        <title>Complete genome sequence of the rifamycin SV-producing Amycolatopsis mediterranei U32 revealed its genetic characteristics in phylogeny and metabolism.</title>
        <authorList>
            <person name="Zhao W."/>
            <person name="Zhong Y."/>
            <person name="Yuan H."/>
            <person name="Wang J."/>
            <person name="Zheng H."/>
            <person name="Wang Y."/>
            <person name="Cen X."/>
            <person name="Xu F."/>
            <person name="Bai J."/>
            <person name="Han X."/>
            <person name="Lu G."/>
            <person name="Zhu Y."/>
            <person name="Shao Z."/>
            <person name="Yan H."/>
            <person name="Li C."/>
            <person name="Peng N."/>
            <person name="Zhang Z."/>
            <person name="Zhang Y."/>
            <person name="Lin W."/>
            <person name="Fan Y."/>
            <person name="Qin Z."/>
            <person name="Hu Y."/>
            <person name="Zhu B."/>
            <person name="Wang S."/>
            <person name="Ding X."/>
            <person name="Zhao G.P."/>
        </authorList>
    </citation>
    <scope>NUCLEOTIDE SEQUENCE [LARGE SCALE GENOMIC DNA]</scope>
    <source>
        <strain evidence="3">U-32</strain>
    </source>
</reference>
<organism evidence="2 3">
    <name type="scientific">Amycolatopsis mediterranei (strain U-32)</name>
    <dbReference type="NCBI Taxonomy" id="749927"/>
    <lineage>
        <taxon>Bacteria</taxon>
        <taxon>Bacillati</taxon>
        <taxon>Actinomycetota</taxon>
        <taxon>Actinomycetes</taxon>
        <taxon>Pseudonocardiales</taxon>
        <taxon>Pseudonocardiaceae</taxon>
        <taxon>Amycolatopsis</taxon>
    </lineage>
</organism>
<dbReference type="AlphaFoldDB" id="A0A0H3D366"/>
<name>A0A0H3D366_AMYMU</name>
<evidence type="ECO:0000313" key="3">
    <source>
        <dbReference type="Proteomes" id="UP000000328"/>
    </source>
</evidence>
<proteinExistence type="predicted"/>
<evidence type="ECO:0000313" key="2">
    <source>
        <dbReference type="EMBL" id="ADJ44632.1"/>
    </source>
</evidence>
<gene>
    <name evidence="2" type="ordered locus">AMED_2838</name>
</gene>
<feature type="compositionally biased region" description="Low complexity" evidence="1">
    <location>
        <begin position="73"/>
        <end position="84"/>
    </location>
</feature>
<sequence length="105" mass="11464">MKPAKKTTAPPSRHQRSAGYIRSSNGAPGRPASVNAVVRGSGSGRKTPPVPTTNPSTPDSRTTPWKRESMAFPRSSPRTNTSPSCMRVRNGIVALESWAYWSWLR</sequence>
<feature type="region of interest" description="Disordered" evidence="1">
    <location>
        <begin position="1"/>
        <end position="85"/>
    </location>
</feature>